<evidence type="ECO:0000313" key="3">
    <source>
        <dbReference type="Proteomes" id="UP001497516"/>
    </source>
</evidence>
<dbReference type="Proteomes" id="UP001497516">
    <property type="component" value="Chromosome 5"/>
</dbReference>
<accession>A0AAV2EXS4</accession>
<feature type="region of interest" description="Disordered" evidence="1">
    <location>
        <begin position="59"/>
        <end position="93"/>
    </location>
</feature>
<dbReference type="AlphaFoldDB" id="A0AAV2EXS4"/>
<name>A0AAV2EXS4_9ROSI</name>
<evidence type="ECO:0000313" key="2">
    <source>
        <dbReference type="EMBL" id="CAL1390538.1"/>
    </source>
</evidence>
<keyword evidence="3" id="KW-1185">Reference proteome</keyword>
<gene>
    <name evidence="2" type="ORF">LTRI10_LOCUS31318</name>
</gene>
<organism evidence="2 3">
    <name type="scientific">Linum trigynum</name>
    <dbReference type="NCBI Taxonomy" id="586398"/>
    <lineage>
        <taxon>Eukaryota</taxon>
        <taxon>Viridiplantae</taxon>
        <taxon>Streptophyta</taxon>
        <taxon>Embryophyta</taxon>
        <taxon>Tracheophyta</taxon>
        <taxon>Spermatophyta</taxon>
        <taxon>Magnoliopsida</taxon>
        <taxon>eudicotyledons</taxon>
        <taxon>Gunneridae</taxon>
        <taxon>Pentapetalae</taxon>
        <taxon>rosids</taxon>
        <taxon>fabids</taxon>
        <taxon>Malpighiales</taxon>
        <taxon>Linaceae</taxon>
        <taxon>Linum</taxon>
    </lineage>
</organism>
<reference evidence="2 3" key="1">
    <citation type="submission" date="2024-04" db="EMBL/GenBank/DDBJ databases">
        <authorList>
            <person name="Fracassetti M."/>
        </authorList>
    </citation>
    <scope>NUCLEOTIDE SEQUENCE [LARGE SCALE GENOMIC DNA]</scope>
</reference>
<proteinExistence type="predicted"/>
<feature type="compositionally biased region" description="Basic and acidic residues" evidence="1">
    <location>
        <begin position="77"/>
        <end position="93"/>
    </location>
</feature>
<protein>
    <submittedName>
        <fullName evidence="2">Uncharacterized protein</fullName>
    </submittedName>
</protein>
<dbReference type="EMBL" id="OZ034818">
    <property type="protein sequence ID" value="CAL1390538.1"/>
    <property type="molecule type" value="Genomic_DNA"/>
</dbReference>
<evidence type="ECO:0000256" key="1">
    <source>
        <dbReference type="SAM" id="MobiDB-lite"/>
    </source>
</evidence>
<sequence length="93" mass="10577">MMDDSSPRKWVRQPRSLERKQQLELREGEEGLLGINAYGSNLLDPTVGGLKRSLEKLEGDVAESPTPRKQFVEDNDGIEKVEEASLEWPRPDK</sequence>